<dbReference type="AlphaFoldDB" id="B9S9L1"/>
<dbReference type="EMBL" id="EQ973897">
    <property type="protein sequence ID" value="EEF39767.1"/>
    <property type="molecule type" value="Genomic_DNA"/>
</dbReference>
<dbReference type="InParanoid" id="B9S9L1"/>
<evidence type="ECO:0000313" key="1">
    <source>
        <dbReference type="EMBL" id="EEF39767.1"/>
    </source>
</evidence>
<protein>
    <submittedName>
        <fullName evidence="1">Uncharacterized protein</fullName>
    </submittedName>
</protein>
<gene>
    <name evidence="1" type="ORF">RCOM_0886590</name>
</gene>
<sequence length="102" mass="12049">MPCKPSPNLISHHLKVCQEPRHPFLPRSPILSSGRFSDPDLMTKKPKNKDYLEHEIRRRLYLQVVLLIQEKLMEQGYIDPDEKLEEIANKLEETRKMLEAQT</sequence>
<name>B9S9L1_RICCO</name>
<organism evidence="1 2">
    <name type="scientific">Ricinus communis</name>
    <name type="common">Castor bean</name>
    <dbReference type="NCBI Taxonomy" id="3988"/>
    <lineage>
        <taxon>Eukaryota</taxon>
        <taxon>Viridiplantae</taxon>
        <taxon>Streptophyta</taxon>
        <taxon>Embryophyta</taxon>
        <taxon>Tracheophyta</taxon>
        <taxon>Spermatophyta</taxon>
        <taxon>Magnoliopsida</taxon>
        <taxon>eudicotyledons</taxon>
        <taxon>Gunneridae</taxon>
        <taxon>Pentapetalae</taxon>
        <taxon>rosids</taxon>
        <taxon>fabids</taxon>
        <taxon>Malpighiales</taxon>
        <taxon>Euphorbiaceae</taxon>
        <taxon>Acalyphoideae</taxon>
        <taxon>Acalypheae</taxon>
        <taxon>Ricinus</taxon>
    </lineage>
</organism>
<evidence type="ECO:0000313" key="2">
    <source>
        <dbReference type="Proteomes" id="UP000008311"/>
    </source>
</evidence>
<reference evidence="2" key="1">
    <citation type="journal article" date="2010" name="Nat. Biotechnol.">
        <title>Draft genome sequence of the oilseed species Ricinus communis.</title>
        <authorList>
            <person name="Chan A.P."/>
            <person name="Crabtree J."/>
            <person name="Zhao Q."/>
            <person name="Lorenzi H."/>
            <person name="Orvis J."/>
            <person name="Puiu D."/>
            <person name="Melake-Berhan A."/>
            <person name="Jones K.M."/>
            <person name="Redman J."/>
            <person name="Chen G."/>
            <person name="Cahoon E.B."/>
            <person name="Gedil M."/>
            <person name="Stanke M."/>
            <person name="Haas B.J."/>
            <person name="Wortman J.R."/>
            <person name="Fraser-Liggett C.M."/>
            <person name="Ravel J."/>
            <person name="Rabinowicz P.D."/>
        </authorList>
    </citation>
    <scope>NUCLEOTIDE SEQUENCE [LARGE SCALE GENOMIC DNA]</scope>
    <source>
        <strain evidence="2">cv. Hale</strain>
    </source>
</reference>
<keyword evidence="2" id="KW-1185">Reference proteome</keyword>
<accession>B9S9L1</accession>
<proteinExistence type="predicted"/>
<dbReference type="Proteomes" id="UP000008311">
    <property type="component" value="Unassembled WGS sequence"/>
</dbReference>